<proteinExistence type="predicted"/>
<dbReference type="Gramene" id="Pp3c5_1740V3.2">
    <property type="protein sequence ID" value="PAC:32955175.CDS.1"/>
    <property type="gene ID" value="Pp3c5_1740"/>
</dbReference>
<dbReference type="RefSeq" id="XP_024375633.1">
    <property type="nucleotide sequence ID" value="XM_024519865.2"/>
</dbReference>
<evidence type="ECO:0000313" key="4">
    <source>
        <dbReference type="EnsemblPlants" id="PAC:32955174.CDS.1"/>
    </source>
</evidence>
<sequence>MSSNDFNGQGYSDGRGLGGPHDHSATGNLPIYLLFLIMLGSGIVTLIFLWICFQYICHRRRVRGAIRDDQERVLWADGAWEAGGAERARYDATSLDVKEKLGPNVKACDASVELTYVVMAGEEHPTFLARPLSKSFELPSPSSPKTTHNAQATISPKKSSPS</sequence>
<dbReference type="PaxDb" id="3218-PP1S72_82V6.1"/>
<dbReference type="EnsemblPlants" id="Pp3c5_1740V3.2">
    <property type="protein sequence ID" value="PAC:32955175.CDS.1"/>
    <property type="gene ID" value="Pp3c5_1740"/>
</dbReference>
<gene>
    <name evidence="4" type="primary">LOC112282357</name>
    <name evidence="3" type="ORF">PHYPA_007103</name>
</gene>
<protein>
    <submittedName>
        <fullName evidence="3 4">Uncharacterized protein</fullName>
    </submittedName>
</protein>
<keyword evidence="5" id="KW-1185">Reference proteome</keyword>
<evidence type="ECO:0000313" key="3">
    <source>
        <dbReference type="EMBL" id="PNR53428.1"/>
    </source>
</evidence>
<dbReference type="Gramene" id="Pp3c5_1740V3.1">
    <property type="protein sequence ID" value="PAC:32955174.CDS.1"/>
    <property type="gene ID" value="Pp3c5_1740"/>
</dbReference>
<keyword evidence="2" id="KW-0812">Transmembrane</keyword>
<dbReference type="AlphaFoldDB" id="A0A2K1KI32"/>
<keyword evidence="2" id="KW-1133">Transmembrane helix</keyword>
<feature type="compositionally biased region" description="Polar residues" evidence="1">
    <location>
        <begin position="143"/>
        <end position="162"/>
    </location>
</feature>
<feature type="region of interest" description="Disordered" evidence="1">
    <location>
        <begin position="136"/>
        <end position="162"/>
    </location>
</feature>
<evidence type="ECO:0000256" key="2">
    <source>
        <dbReference type="SAM" id="Phobius"/>
    </source>
</evidence>
<keyword evidence="2" id="KW-0472">Membrane</keyword>
<reference evidence="3 5" key="1">
    <citation type="journal article" date="2008" name="Science">
        <title>The Physcomitrella genome reveals evolutionary insights into the conquest of land by plants.</title>
        <authorList>
            <person name="Rensing S."/>
            <person name="Lang D."/>
            <person name="Zimmer A."/>
            <person name="Terry A."/>
            <person name="Salamov A."/>
            <person name="Shapiro H."/>
            <person name="Nishiyama T."/>
            <person name="Perroud P.-F."/>
            <person name="Lindquist E."/>
            <person name="Kamisugi Y."/>
            <person name="Tanahashi T."/>
            <person name="Sakakibara K."/>
            <person name="Fujita T."/>
            <person name="Oishi K."/>
            <person name="Shin-I T."/>
            <person name="Kuroki Y."/>
            <person name="Toyoda A."/>
            <person name="Suzuki Y."/>
            <person name="Hashimoto A."/>
            <person name="Yamaguchi K."/>
            <person name="Sugano A."/>
            <person name="Kohara Y."/>
            <person name="Fujiyama A."/>
            <person name="Anterola A."/>
            <person name="Aoki S."/>
            <person name="Ashton N."/>
            <person name="Barbazuk W.B."/>
            <person name="Barker E."/>
            <person name="Bennetzen J."/>
            <person name="Bezanilla M."/>
            <person name="Blankenship R."/>
            <person name="Cho S.H."/>
            <person name="Dutcher S."/>
            <person name="Estelle M."/>
            <person name="Fawcett J.A."/>
            <person name="Gundlach H."/>
            <person name="Hanada K."/>
            <person name="Heyl A."/>
            <person name="Hicks K.A."/>
            <person name="Hugh J."/>
            <person name="Lohr M."/>
            <person name="Mayer K."/>
            <person name="Melkozernov A."/>
            <person name="Murata T."/>
            <person name="Nelson D."/>
            <person name="Pils B."/>
            <person name="Prigge M."/>
            <person name="Reiss B."/>
            <person name="Renner T."/>
            <person name="Rombauts S."/>
            <person name="Rushton P."/>
            <person name="Sanderfoot A."/>
            <person name="Schween G."/>
            <person name="Shiu S.-H."/>
            <person name="Stueber K."/>
            <person name="Theodoulou F.L."/>
            <person name="Tu H."/>
            <person name="Van de Peer Y."/>
            <person name="Verrier P.J."/>
            <person name="Waters E."/>
            <person name="Wood A."/>
            <person name="Yang L."/>
            <person name="Cove D."/>
            <person name="Cuming A."/>
            <person name="Hasebe M."/>
            <person name="Lucas S."/>
            <person name="Mishler D.B."/>
            <person name="Reski R."/>
            <person name="Grigoriev I."/>
            <person name="Quatrano R.S."/>
            <person name="Boore J.L."/>
        </authorList>
    </citation>
    <scope>NUCLEOTIDE SEQUENCE [LARGE SCALE GENOMIC DNA]</scope>
    <source>
        <strain evidence="4 5">cv. Gransden 2004</strain>
    </source>
</reference>
<evidence type="ECO:0000256" key="1">
    <source>
        <dbReference type="SAM" id="MobiDB-lite"/>
    </source>
</evidence>
<dbReference type="EMBL" id="ABEU02000005">
    <property type="protein sequence ID" value="PNR53428.1"/>
    <property type="molecule type" value="Genomic_DNA"/>
</dbReference>
<dbReference type="Proteomes" id="UP000006727">
    <property type="component" value="Chromosome 5"/>
</dbReference>
<dbReference type="EnsemblPlants" id="Pp3c5_1740V3.1">
    <property type="protein sequence ID" value="PAC:32955174.CDS.1"/>
    <property type="gene ID" value="Pp3c5_1740"/>
</dbReference>
<name>A0A2K1KI32_PHYPA</name>
<accession>A0A2K1KI32</accession>
<dbReference type="GeneID" id="112282357"/>
<feature type="transmembrane region" description="Helical" evidence="2">
    <location>
        <begin position="31"/>
        <end position="53"/>
    </location>
</feature>
<reference evidence="3 5" key="2">
    <citation type="journal article" date="2018" name="Plant J.">
        <title>The Physcomitrella patens chromosome-scale assembly reveals moss genome structure and evolution.</title>
        <authorList>
            <person name="Lang D."/>
            <person name="Ullrich K.K."/>
            <person name="Murat F."/>
            <person name="Fuchs J."/>
            <person name="Jenkins J."/>
            <person name="Haas F.B."/>
            <person name="Piednoel M."/>
            <person name="Gundlach H."/>
            <person name="Van Bel M."/>
            <person name="Meyberg R."/>
            <person name="Vives C."/>
            <person name="Morata J."/>
            <person name="Symeonidi A."/>
            <person name="Hiss M."/>
            <person name="Muchero W."/>
            <person name="Kamisugi Y."/>
            <person name="Saleh O."/>
            <person name="Blanc G."/>
            <person name="Decker E.L."/>
            <person name="van Gessel N."/>
            <person name="Grimwood J."/>
            <person name="Hayes R.D."/>
            <person name="Graham S.W."/>
            <person name="Gunter L.E."/>
            <person name="McDaniel S.F."/>
            <person name="Hoernstein S.N.W."/>
            <person name="Larsson A."/>
            <person name="Li F.W."/>
            <person name="Perroud P.F."/>
            <person name="Phillips J."/>
            <person name="Ranjan P."/>
            <person name="Rokshar D.S."/>
            <person name="Rothfels C.J."/>
            <person name="Schneider L."/>
            <person name="Shu S."/>
            <person name="Stevenson D.W."/>
            <person name="Thummler F."/>
            <person name="Tillich M."/>
            <person name="Villarreal Aguilar J.C."/>
            <person name="Widiez T."/>
            <person name="Wong G.K."/>
            <person name="Wymore A."/>
            <person name="Zhang Y."/>
            <person name="Zimmer A.D."/>
            <person name="Quatrano R.S."/>
            <person name="Mayer K.F.X."/>
            <person name="Goodstein D."/>
            <person name="Casacuberta J.M."/>
            <person name="Vandepoele K."/>
            <person name="Reski R."/>
            <person name="Cuming A.C."/>
            <person name="Tuskan G.A."/>
            <person name="Maumus F."/>
            <person name="Salse J."/>
            <person name="Schmutz J."/>
            <person name="Rensing S.A."/>
        </authorList>
    </citation>
    <scope>NUCLEOTIDE SEQUENCE [LARGE SCALE GENOMIC DNA]</scope>
    <source>
        <strain evidence="4 5">cv. Gransden 2004</strain>
    </source>
</reference>
<organism evidence="3">
    <name type="scientific">Physcomitrium patens</name>
    <name type="common">Spreading-leaved earth moss</name>
    <name type="synonym">Physcomitrella patens</name>
    <dbReference type="NCBI Taxonomy" id="3218"/>
    <lineage>
        <taxon>Eukaryota</taxon>
        <taxon>Viridiplantae</taxon>
        <taxon>Streptophyta</taxon>
        <taxon>Embryophyta</taxon>
        <taxon>Bryophyta</taxon>
        <taxon>Bryophytina</taxon>
        <taxon>Bryopsida</taxon>
        <taxon>Funariidae</taxon>
        <taxon>Funariales</taxon>
        <taxon>Funariaceae</taxon>
        <taxon>Physcomitrium</taxon>
    </lineage>
</organism>
<reference evidence="4" key="3">
    <citation type="submission" date="2020-12" db="UniProtKB">
        <authorList>
            <consortium name="EnsemblPlants"/>
        </authorList>
    </citation>
    <scope>IDENTIFICATION</scope>
</reference>
<evidence type="ECO:0000313" key="5">
    <source>
        <dbReference type="Proteomes" id="UP000006727"/>
    </source>
</evidence>